<protein>
    <submittedName>
        <fullName evidence="1">Uncharacterized protein</fullName>
    </submittedName>
</protein>
<name>A0A8E7B0U1_9EURY</name>
<dbReference type="Proteomes" id="UP000680656">
    <property type="component" value="Chromosome"/>
</dbReference>
<organism evidence="1 2">
    <name type="scientific">Methanospirillum purgamenti</name>
    <dbReference type="NCBI Taxonomy" id="2834276"/>
    <lineage>
        <taxon>Archaea</taxon>
        <taxon>Methanobacteriati</taxon>
        <taxon>Methanobacteriota</taxon>
        <taxon>Stenosarchaea group</taxon>
        <taxon>Methanomicrobia</taxon>
        <taxon>Methanomicrobiales</taxon>
        <taxon>Methanospirillaceae</taxon>
        <taxon>Methanospirillum</taxon>
    </lineage>
</organism>
<sequence>MNSQSIQQEPRGPWPVHQSTLDALDPIQKLLAEAKVKAGLWKVVEG</sequence>
<dbReference type="RefSeq" id="WP_214419820.1">
    <property type="nucleotide sequence ID" value="NZ_CP075546.1"/>
</dbReference>
<accession>A0A8E7B0U1</accession>
<dbReference type="EMBL" id="CP075546">
    <property type="protein sequence ID" value="QVV89018.1"/>
    <property type="molecule type" value="Genomic_DNA"/>
</dbReference>
<dbReference type="GeneID" id="65095578"/>
<gene>
    <name evidence="1" type="ORF">KHC33_00300</name>
</gene>
<dbReference type="AlphaFoldDB" id="A0A8E7B0U1"/>
<reference evidence="1 2" key="1">
    <citation type="submission" date="2021-05" db="EMBL/GenBank/DDBJ databases">
        <title>A novel Methanospirillum isolate from a pyrite-forming mixed culture.</title>
        <authorList>
            <person name="Bunk B."/>
            <person name="Sproer C."/>
            <person name="Spring S."/>
            <person name="Pester M."/>
        </authorList>
    </citation>
    <scope>NUCLEOTIDE SEQUENCE [LARGE SCALE GENOMIC DNA]</scope>
    <source>
        <strain evidence="1 2">J.3.6.1-F.2.7.3</strain>
    </source>
</reference>
<proteinExistence type="predicted"/>
<evidence type="ECO:0000313" key="2">
    <source>
        <dbReference type="Proteomes" id="UP000680656"/>
    </source>
</evidence>
<dbReference type="KEGG" id="mrtj:KHC33_00300"/>
<evidence type="ECO:0000313" key="1">
    <source>
        <dbReference type="EMBL" id="QVV89018.1"/>
    </source>
</evidence>
<keyword evidence="2" id="KW-1185">Reference proteome</keyword>